<evidence type="ECO:0000256" key="2">
    <source>
        <dbReference type="ARBA" id="ARBA00022692"/>
    </source>
</evidence>
<keyword evidence="8" id="KW-1185">Reference proteome</keyword>
<dbReference type="GO" id="GO:0005886">
    <property type="term" value="C:plasma membrane"/>
    <property type="evidence" value="ECO:0007669"/>
    <property type="project" value="TreeGrafter"/>
</dbReference>
<dbReference type="PROSITE" id="PS50850">
    <property type="entry name" value="MFS"/>
    <property type="match status" value="1"/>
</dbReference>
<evidence type="ECO:0000256" key="1">
    <source>
        <dbReference type="ARBA" id="ARBA00004141"/>
    </source>
</evidence>
<sequence>MSTTIEPINTNHGTKEPLKKIQTLGSVRQRDEHTNEIILIPTPSQDPNDPLNWSKTRKYYMATLICLAMFMCNFLAAGPTVAILETALDFFPPVAGPASIPAAIAKTAYFFTTTALLQGTGNLIWMPLVNKYGRRPIYIASYTLYLGVALWLSFTKNYGSFLAARILMGFASGAAETMAPISIADVFFLHERGAVMAMYTSALSCGVAGGLVIAGLITIHNTWRTIYYVGTALIGTLLILVIFTFPETSYIRDITPSTSGSETAISDEKVGTSSVEFAENGSRTIPKRKTYLQELKVFTGTYTTESLLSLFLRPIALVVLPPVLWGSLVMSVTIGFLVAVTSNVAPAFSTAYGFVAWQTGLCFISAIIGSLIGIFAGGHLSDMVTDFFTKRNGGLREPEMRLPAMAISLITTPLGLILFGVGIQNKLHWICPTIGLGLLNFSIVQATNVSLVYTIDCYRPIAGEVTVTTVALKSCFGFLLSFYTNPWIDKVGYLNAYGTMAGIAAAVLLCAIPIYFFGKRIRHATWHWSVVKYVHWDEDREVGE</sequence>
<feature type="transmembrane region" description="Helical" evidence="5">
    <location>
        <begin position="196"/>
        <end position="219"/>
    </location>
</feature>
<dbReference type="Gene3D" id="1.20.1250.20">
    <property type="entry name" value="MFS general substrate transporter like domains"/>
    <property type="match status" value="1"/>
</dbReference>
<feature type="transmembrane region" description="Helical" evidence="5">
    <location>
        <begin position="427"/>
        <end position="453"/>
    </location>
</feature>
<reference evidence="7" key="1">
    <citation type="submission" date="2021-02" db="EMBL/GenBank/DDBJ databases">
        <title>Genome sequence Cadophora malorum strain M34.</title>
        <authorList>
            <person name="Stefanovic E."/>
            <person name="Vu D."/>
            <person name="Scully C."/>
            <person name="Dijksterhuis J."/>
            <person name="Roader J."/>
            <person name="Houbraken J."/>
        </authorList>
    </citation>
    <scope>NUCLEOTIDE SEQUENCE</scope>
    <source>
        <strain evidence="7">M34</strain>
    </source>
</reference>
<gene>
    <name evidence="7" type="ORF">IFR04_004239</name>
</gene>
<evidence type="ECO:0000259" key="6">
    <source>
        <dbReference type="PROSITE" id="PS50850"/>
    </source>
</evidence>
<feature type="transmembrane region" description="Helical" evidence="5">
    <location>
        <begin position="225"/>
        <end position="245"/>
    </location>
</feature>
<dbReference type="InterPro" id="IPR011701">
    <property type="entry name" value="MFS"/>
</dbReference>
<dbReference type="Proteomes" id="UP000664132">
    <property type="component" value="Unassembled WGS sequence"/>
</dbReference>
<dbReference type="PANTHER" id="PTHR23502">
    <property type="entry name" value="MAJOR FACILITATOR SUPERFAMILY"/>
    <property type="match status" value="1"/>
</dbReference>
<evidence type="ECO:0000313" key="7">
    <source>
        <dbReference type="EMBL" id="KAG4422618.1"/>
    </source>
</evidence>
<feature type="transmembrane region" description="Helical" evidence="5">
    <location>
        <begin position="104"/>
        <end position="125"/>
    </location>
</feature>
<feature type="transmembrane region" description="Helical" evidence="5">
    <location>
        <begin position="59"/>
        <end position="84"/>
    </location>
</feature>
<keyword evidence="2 5" id="KW-0812">Transmembrane</keyword>
<comment type="caution">
    <text evidence="7">The sequence shown here is derived from an EMBL/GenBank/DDBJ whole genome shotgun (WGS) entry which is preliminary data.</text>
</comment>
<organism evidence="7 8">
    <name type="scientific">Cadophora malorum</name>
    <dbReference type="NCBI Taxonomy" id="108018"/>
    <lineage>
        <taxon>Eukaryota</taxon>
        <taxon>Fungi</taxon>
        <taxon>Dikarya</taxon>
        <taxon>Ascomycota</taxon>
        <taxon>Pezizomycotina</taxon>
        <taxon>Leotiomycetes</taxon>
        <taxon>Helotiales</taxon>
        <taxon>Ploettnerulaceae</taxon>
        <taxon>Cadophora</taxon>
    </lineage>
</organism>
<dbReference type="GO" id="GO:0022857">
    <property type="term" value="F:transmembrane transporter activity"/>
    <property type="evidence" value="ECO:0007669"/>
    <property type="project" value="InterPro"/>
</dbReference>
<dbReference type="Pfam" id="PF07690">
    <property type="entry name" value="MFS_1"/>
    <property type="match status" value="1"/>
</dbReference>
<dbReference type="AlphaFoldDB" id="A0A8H8BT55"/>
<evidence type="ECO:0000256" key="4">
    <source>
        <dbReference type="ARBA" id="ARBA00023136"/>
    </source>
</evidence>
<feature type="domain" description="Major facilitator superfamily (MFS) profile" evidence="6">
    <location>
        <begin position="65"/>
        <end position="522"/>
    </location>
</feature>
<accession>A0A8H8BT55</accession>
<dbReference type="InterPro" id="IPR020846">
    <property type="entry name" value="MFS_dom"/>
</dbReference>
<dbReference type="InterPro" id="IPR036259">
    <property type="entry name" value="MFS_trans_sf"/>
</dbReference>
<feature type="transmembrane region" description="Helical" evidence="5">
    <location>
        <begin position="496"/>
        <end position="517"/>
    </location>
</feature>
<dbReference type="SUPFAM" id="SSF103473">
    <property type="entry name" value="MFS general substrate transporter"/>
    <property type="match status" value="1"/>
</dbReference>
<keyword evidence="4 5" id="KW-0472">Membrane</keyword>
<dbReference type="PANTHER" id="PTHR23502:SF34">
    <property type="entry name" value="PROTEIN HOL1"/>
    <property type="match status" value="1"/>
</dbReference>
<evidence type="ECO:0000313" key="8">
    <source>
        <dbReference type="Proteomes" id="UP000664132"/>
    </source>
</evidence>
<feature type="transmembrane region" description="Helical" evidence="5">
    <location>
        <begin position="137"/>
        <end position="154"/>
    </location>
</feature>
<evidence type="ECO:0000256" key="5">
    <source>
        <dbReference type="SAM" id="Phobius"/>
    </source>
</evidence>
<dbReference type="EMBL" id="JAFJYH010000046">
    <property type="protein sequence ID" value="KAG4422618.1"/>
    <property type="molecule type" value="Genomic_DNA"/>
</dbReference>
<feature type="transmembrane region" description="Helical" evidence="5">
    <location>
        <begin position="351"/>
        <end position="381"/>
    </location>
</feature>
<keyword evidence="3 5" id="KW-1133">Transmembrane helix</keyword>
<feature type="transmembrane region" description="Helical" evidence="5">
    <location>
        <begin position="315"/>
        <end position="339"/>
    </location>
</feature>
<evidence type="ECO:0000256" key="3">
    <source>
        <dbReference type="ARBA" id="ARBA00022989"/>
    </source>
</evidence>
<feature type="transmembrane region" description="Helical" evidence="5">
    <location>
        <begin position="402"/>
        <end position="421"/>
    </location>
</feature>
<comment type="subcellular location">
    <subcellularLocation>
        <location evidence="1">Membrane</location>
        <topology evidence="1">Multi-pass membrane protein</topology>
    </subcellularLocation>
</comment>
<protein>
    <recommendedName>
        <fullName evidence="6">Major facilitator superfamily (MFS) profile domain-containing protein</fullName>
    </recommendedName>
</protein>
<dbReference type="OrthoDB" id="5215911at2759"/>
<proteinExistence type="predicted"/>
<name>A0A8H8BT55_9HELO</name>